<reference evidence="2" key="1">
    <citation type="submission" date="2023-07" db="EMBL/GenBank/DDBJ databases">
        <title>Paracoccus sp. MBLB3053 whole genome sequence.</title>
        <authorList>
            <person name="Hwang C.Y."/>
            <person name="Cho E.-S."/>
            <person name="Seo M.-J."/>
        </authorList>
    </citation>
    <scope>NUCLEOTIDE SEQUENCE [LARGE SCALE GENOMIC DNA]</scope>
    <source>
        <strain evidence="2">MBLB3053</strain>
    </source>
</reference>
<accession>A0ABU2HRC2</accession>
<dbReference type="EMBL" id="JAVQLW010000001">
    <property type="protein sequence ID" value="MDS9467609.1"/>
    <property type="molecule type" value="Genomic_DNA"/>
</dbReference>
<proteinExistence type="predicted"/>
<gene>
    <name evidence="1" type="ORF">RGQ15_08480</name>
</gene>
<organism evidence="1 2">
    <name type="scientific">Paracoccus aurantius</name>
    <dbReference type="NCBI Taxonomy" id="3073814"/>
    <lineage>
        <taxon>Bacteria</taxon>
        <taxon>Pseudomonadati</taxon>
        <taxon>Pseudomonadota</taxon>
        <taxon>Alphaproteobacteria</taxon>
        <taxon>Rhodobacterales</taxon>
        <taxon>Paracoccaceae</taxon>
        <taxon>Paracoccus</taxon>
    </lineage>
</organism>
<dbReference type="RefSeq" id="WP_311159780.1">
    <property type="nucleotide sequence ID" value="NZ_JAVQLW010000001.1"/>
</dbReference>
<sequence>MGFSDLEIGLLILDYARQAGHHAKERVKLGHCSLCLWWGAAGQ</sequence>
<protein>
    <submittedName>
        <fullName evidence="1">Uncharacterized protein</fullName>
    </submittedName>
</protein>
<evidence type="ECO:0000313" key="2">
    <source>
        <dbReference type="Proteomes" id="UP001269144"/>
    </source>
</evidence>
<keyword evidence="2" id="KW-1185">Reference proteome</keyword>
<evidence type="ECO:0000313" key="1">
    <source>
        <dbReference type="EMBL" id="MDS9467609.1"/>
    </source>
</evidence>
<name>A0ABU2HRC2_9RHOB</name>
<dbReference type="Proteomes" id="UP001269144">
    <property type="component" value="Unassembled WGS sequence"/>
</dbReference>
<comment type="caution">
    <text evidence="1">The sequence shown here is derived from an EMBL/GenBank/DDBJ whole genome shotgun (WGS) entry which is preliminary data.</text>
</comment>